<dbReference type="SUPFAM" id="SSF101874">
    <property type="entry name" value="YceI-like"/>
    <property type="match status" value="1"/>
</dbReference>
<dbReference type="InterPro" id="IPR007372">
    <property type="entry name" value="Lipid/polyisoprenoid-bd_YceI"/>
</dbReference>
<dbReference type="Pfam" id="PF04264">
    <property type="entry name" value="YceI"/>
    <property type="match status" value="1"/>
</dbReference>
<dbReference type="PANTHER" id="PTHR34406">
    <property type="entry name" value="PROTEIN YCEI"/>
    <property type="match status" value="1"/>
</dbReference>
<dbReference type="InterPro" id="IPR036761">
    <property type="entry name" value="TTHA0802/YceI-like_sf"/>
</dbReference>
<dbReference type="Gene3D" id="2.40.128.110">
    <property type="entry name" value="Lipid/polyisoprenoid-binding, YceI-like"/>
    <property type="match status" value="1"/>
</dbReference>
<dbReference type="EMBL" id="FXTP01000005">
    <property type="protein sequence ID" value="SMO59213.1"/>
    <property type="molecule type" value="Genomic_DNA"/>
</dbReference>
<keyword evidence="3" id="KW-1185">Reference proteome</keyword>
<dbReference type="Proteomes" id="UP000317557">
    <property type="component" value="Unassembled WGS sequence"/>
</dbReference>
<feature type="domain" description="Lipid/polyisoprenoid-binding YceI-like" evidence="1">
    <location>
        <begin position="3"/>
        <end position="172"/>
    </location>
</feature>
<dbReference type="RefSeq" id="WP_142454010.1">
    <property type="nucleotide sequence ID" value="NZ_FXTP01000005.1"/>
</dbReference>
<accession>A0A521CI93</accession>
<sequence length="179" mass="19983">MATWNIDPTHSEIQFKVKHLVISTVTGYFRSFNGTVETEGDSFEDANITFEAEIDSVDTNNSDRDTHLKSDDFFNASEFPTMKFESTSFKNTGGDQYELKGNMTIRDITKEITLDVTHGGTVDDPYGQTKAGFEINGTINRKEFNLKWNAVTEAGNVVVGDDVKLHMNVQVVESVPQEA</sequence>
<proteinExistence type="predicted"/>
<dbReference type="AlphaFoldDB" id="A0A521CI93"/>
<protein>
    <submittedName>
        <fullName evidence="2">Polyisoprenoid-binding protein YceI</fullName>
    </submittedName>
</protein>
<dbReference type="SMART" id="SM00867">
    <property type="entry name" value="YceI"/>
    <property type="match status" value="1"/>
</dbReference>
<evidence type="ECO:0000313" key="2">
    <source>
        <dbReference type="EMBL" id="SMO59213.1"/>
    </source>
</evidence>
<organism evidence="2 3">
    <name type="scientific">Gracilimonas mengyeensis</name>
    <dbReference type="NCBI Taxonomy" id="1302730"/>
    <lineage>
        <taxon>Bacteria</taxon>
        <taxon>Pseudomonadati</taxon>
        <taxon>Balneolota</taxon>
        <taxon>Balneolia</taxon>
        <taxon>Balneolales</taxon>
        <taxon>Balneolaceae</taxon>
        <taxon>Gracilimonas</taxon>
    </lineage>
</organism>
<evidence type="ECO:0000313" key="3">
    <source>
        <dbReference type="Proteomes" id="UP000317557"/>
    </source>
</evidence>
<name>A0A521CI93_9BACT</name>
<evidence type="ECO:0000259" key="1">
    <source>
        <dbReference type="SMART" id="SM00867"/>
    </source>
</evidence>
<dbReference type="PANTHER" id="PTHR34406:SF1">
    <property type="entry name" value="PROTEIN YCEI"/>
    <property type="match status" value="1"/>
</dbReference>
<reference evidence="2 3" key="1">
    <citation type="submission" date="2017-05" db="EMBL/GenBank/DDBJ databases">
        <authorList>
            <person name="Varghese N."/>
            <person name="Submissions S."/>
        </authorList>
    </citation>
    <scope>NUCLEOTIDE SEQUENCE [LARGE SCALE GENOMIC DNA]</scope>
    <source>
        <strain evidence="2 3">DSM 21985</strain>
    </source>
</reference>
<gene>
    <name evidence="2" type="ORF">SAMN06265219_105193</name>
</gene>
<dbReference type="OrthoDB" id="9811006at2"/>